<proteinExistence type="predicted"/>
<evidence type="ECO:0000313" key="3">
    <source>
        <dbReference type="Proteomes" id="UP001232156"/>
    </source>
</evidence>
<name>A0ABU1D7W8_9BURK</name>
<dbReference type="Pfam" id="PF05932">
    <property type="entry name" value="CesT"/>
    <property type="match status" value="1"/>
</dbReference>
<dbReference type="Gene3D" id="3.30.1460.10">
    <property type="match status" value="1"/>
</dbReference>
<dbReference type="InterPro" id="IPR010261">
    <property type="entry name" value="Tir_chaperone"/>
</dbReference>
<sequence length="156" mass="16628">MDASNLISLFAQETGVDLSLSEAGTASLIFESGPALNLEHDPQLDVLHCYVVLGQAPADPMRRHEVFRQMLAANAFGRDTDGATLGLDEVTGELLLSRRLELSRADTAWLRTTVESMAAVAADWQTRLNGSTPEAASDASSPLASSVMPPDFGLRA</sequence>
<feature type="compositionally biased region" description="Low complexity" evidence="1">
    <location>
        <begin position="135"/>
        <end position="146"/>
    </location>
</feature>
<accession>A0ABU1D7W8</accession>
<dbReference type="CDD" id="cd16364">
    <property type="entry name" value="T3SC_I-like"/>
    <property type="match status" value="1"/>
</dbReference>
<gene>
    <name evidence="2" type="ORF">Q8947_11135</name>
</gene>
<reference evidence="2 3" key="1">
    <citation type="submission" date="2023-08" db="EMBL/GenBank/DDBJ databases">
        <title>Alcaligenaceae gen. nov., a novel taxon isolated from the sludge of Yixing Pesticide Factory.</title>
        <authorList>
            <person name="Ruan L."/>
        </authorList>
    </citation>
    <scope>NUCLEOTIDE SEQUENCE [LARGE SCALE GENOMIC DNA]</scope>
    <source>
        <strain evidence="2 3">LG-2</strain>
    </source>
</reference>
<evidence type="ECO:0000256" key="1">
    <source>
        <dbReference type="SAM" id="MobiDB-lite"/>
    </source>
</evidence>
<feature type="region of interest" description="Disordered" evidence="1">
    <location>
        <begin position="130"/>
        <end position="156"/>
    </location>
</feature>
<keyword evidence="3" id="KW-1185">Reference proteome</keyword>
<protein>
    <submittedName>
        <fullName evidence="2">Type III secretion system chaperone</fullName>
    </submittedName>
</protein>
<organism evidence="2 3">
    <name type="scientific">Yanghanlia caeni</name>
    <dbReference type="NCBI Taxonomy" id="3064283"/>
    <lineage>
        <taxon>Bacteria</taxon>
        <taxon>Pseudomonadati</taxon>
        <taxon>Pseudomonadota</taxon>
        <taxon>Betaproteobacteria</taxon>
        <taxon>Burkholderiales</taxon>
        <taxon>Alcaligenaceae</taxon>
        <taxon>Yanghanlia</taxon>
    </lineage>
</organism>
<evidence type="ECO:0000313" key="2">
    <source>
        <dbReference type="EMBL" id="MDR4126534.1"/>
    </source>
</evidence>
<comment type="caution">
    <text evidence="2">The sequence shown here is derived from an EMBL/GenBank/DDBJ whole genome shotgun (WGS) entry which is preliminary data.</text>
</comment>
<dbReference type="EMBL" id="JAUZQE010000027">
    <property type="protein sequence ID" value="MDR4126534.1"/>
    <property type="molecule type" value="Genomic_DNA"/>
</dbReference>
<dbReference type="RefSeq" id="WP_165278021.1">
    <property type="nucleotide sequence ID" value="NZ_JAUZQE010000027.1"/>
</dbReference>
<dbReference type="SUPFAM" id="SSF69635">
    <property type="entry name" value="Type III secretory system chaperone-like"/>
    <property type="match status" value="1"/>
</dbReference>
<dbReference type="Proteomes" id="UP001232156">
    <property type="component" value="Unassembled WGS sequence"/>
</dbReference>